<keyword evidence="1" id="KW-0472">Membrane</keyword>
<keyword evidence="1" id="KW-0812">Transmembrane</keyword>
<dbReference type="EMBL" id="CP031263">
    <property type="protein sequence ID" value="AXH89404.1"/>
    <property type="molecule type" value="Genomic_DNA"/>
</dbReference>
<feature type="transmembrane region" description="Helical" evidence="1">
    <location>
        <begin position="43"/>
        <end position="61"/>
    </location>
</feature>
<gene>
    <name evidence="2" type="ORF">DVH21_05330</name>
</gene>
<dbReference type="AlphaFoldDB" id="A0A6N3JY55"/>
<reference evidence="2 3" key="1">
    <citation type="submission" date="2018-07" db="EMBL/GenBank/DDBJ databases">
        <authorList>
            <person name="Ye Y."/>
        </authorList>
    </citation>
    <scope>NUCLEOTIDE SEQUENCE [LARGE SCALE GENOMIC DNA]</scope>
    <source>
        <strain evidence="3">H14(2018)</strain>
    </source>
</reference>
<proteinExistence type="predicted"/>
<accession>A0A6N3JY55</accession>
<evidence type="ECO:0000256" key="1">
    <source>
        <dbReference type="SAM" id="Phobius"/>
    </source>
</evidence>
<organism evidence="2 3">
    <name type="scientific">Micromonospora aurantiaca</name>
    <name type="common">nom. illeg.</name>
    <dbReference type="NCBI Taxonomy" id="47850"/>
    <lineage>
        <taxon>Bacteria</taxon>
        <taxon>Bacillati</taxon>
        <taxon>Actinomycetota</taxon>
        <taxon>Actinomycetes</taxon>
        <taxon>Micromonosporales</taxon>
        <taxon>Micromonosporaceae</taxon>
        <taxon>Micromonospora</taxon>
    </lineage>
</organism>
<reference evidence="2 3" key="2">
    <citation type="submission" date="2018-08" db="EMBL/GenBank/DDBJ databases">
        <title>Streptomyces kandeliansis sp. nov., an endophytic bacterium isolated from mangrove plant.</title>
        <authorList>
            <person name="Wang R."/>
        </authorList>
    </citation>
    <scope>NUCLEOTIDE SEQUENCE [LARGE SCALE GENOMIC DNA]</scope>
    <source>
        <strain evidence="3">H14(2018)</strain>
    </source>
</reference>
<evidence type="ECO:0000313" key="3">
    <source>
        <dbReference type="Proteomes" id="UP000253958"/>
    </source>
</evidence>
<dbReference type="Proteomes" id="UP000253958">
    <property type="component" value="Chromosome"/>
</dbReference>
<dbReference type="RefSeq" id="WP_114918958.1">
    <property type="nucleotide sequence ID" value="NZ_CP031263.1"/>
</dbReference>
<protein>
    <submittedName>
        <fullName evidence="2">Uncharacterized protein</fullName>
    </submittedName>
</protein>
<name>A0A6N3JY55_9ACTN</name>
<evidence type="ECO:0000313" key="2">
    <source>
        <dbReference type="EMBL" id="AXH89404.1"/>
    </source>
</evidence>
<feature type="transmembrane region" description="Helical" evidence="1">
    <location>
        <begin position="18"/>
        <end position="37"/>
    </location>
</feature>
<sequence>MTEQHESRWSLTHTGNRVLLAVVIGLLVGWIGSLAGATGTAHVIVFALVAAITYGVLTFVAKRFF</sequence>
<keyword evidence="1" id="KW-1133">Transmembrane helix</keyword>